<dbReference type="FunFam" id="3.30.160.60:FF:000663">
    <property type="entry name" value="Zinc finger protein 45"/>
    <property type="match status" value="1"/>
</dbReference>
<dbReference type="EMBL" id="FUEG01000003">
    <property type="protein sequence ID" value="SJL02142.1"/>
    <property type="molecule type" value="Genomic_DNA"/>
</dbReference>
<evidence type="ECO:0000313" key="13">
    <source>
        <dbReference type="EMBL" id="SJL02142.1"/>
    </source>
</evidence>
<feature type="domain" description="C2H2-type" evidence="11">
    <location>
        <begin position="484"/>
        <end position="514"/>
    </location>
</feature>
<name>A0A284R0C7_ARMOS</name>
<organism evidence="13 14">
    <name type="scientific">Armillaria ostoyae</name>
    <name type="common">Armillaria root rot fungus</name>
    <dbReference type="NCBI Taxonomy" id="47428"/>
    <lineage>
        <taxon>Eukaryota</taxon>
        <taxon>Fungi</taxon>
        <taxon>Dikarya</taxon>
        <taxon>Basidiomycota</taxon>
        <taxon>Agaricomycotina</taxon>
        <taxon>Agaricomycetes</taxon>
        <taxon>Agaricomycetidae</taxon>
        <taxon>Agaricales</taxon>
        <taxon>Marasmiineae</taxon>
        <taxon>Physalacriaceae</taxon>
        <taxon>Armillaria</taxon>
    </lineage>
</organism>
<reference evidence="14" key="1">
    <citation type="journal article" date="2017" name="Nat. Ecol. Evol.">
        <title>Genome expansion and lineage-specific genetic innovations in the forest pathogenic fungi Armillaria.</title>
        <authorList>
            <person name="Sipos G."/>
            <person name="Prasanna A.N."/>
            <person name="Walter M.C."/>
            <person name="O'Connor E."/>
            <person name="Balint B."/>
            <person name="Krizsan K."/>
            <person name="Kiss B."/>
            <person name="Hess J."/>
            <person name="Varga T."/>
            <person name="Slot J."/>
            <person name="Riley R."/>
            <person name="Boka B."/>
            <person name="Rigling D."/>
            <person name="Barry K."/>
            <person name="Lee J."/>
            <person name="Mihaltcheva S."/>
            <person name="LaButti K."/>
            <person name="Lipzen A."/>
            <person name="Waldron R."/>
            <person name="Moloney N.M."/>
            <person name="Sperisen C."/>
            <person name="Kredics L."/>
            <person name="Vagvoelgyi C."/>
            <person name="Patrignani A."/>
            <person name="Fitzpatrick D."/>
            <person name="Nagy I."/>
            <person name="Doyle S."/>
            <person name="Anderson J.B."/>
            <person name="Grigoriev I.V."/>
            <person name="Gueldener U."/>
            <person name="Muensterkoetter M."/>
            <person name="Nagy L.G."/>
        </authorList>
    </citation>
    <scope>NUCLEOTIDE SEQUENCE [LARGE SCALE GENOMIC DNA]</scope>
    <source>
        <strain evidence="14">C18/9</strain>
    </source>
</reference>
<dbReference type="PROSITE" id="PS00028">
    <property type="entry name" value="ZINC_FINGER_C2H2_1"/>
    <property type="match status" value="4"/>
</dbReference>
<dbReference type="GO" id="GO:0008270">
    <property type="term" value="F:zinc ion binding"/>
    <property type="evidence" value="ECO:0007669"/>
    <property type="project" value="UniProtKB-KW"/>
</dbReference>
<keyword evidence="3" id="KW-0479">Metal-binding</keyword>
<dbReference type="SUPFAM" id="SSF57667">
    <property type="entry name" value="beta-beta-alpha zinc fingers"/>
    <property type="match status" value="2"/>
</dbReference>
<feature type="compositionally biased region" description="Low complexity" evidence="10">
    <location>
        <begin position="617"/>
        <end position="631"/>
    </location>
</feature>
<dbReference type="Pfam" id="PF00646">
    <property type="entry name" value="F-box"/>
    <property type="match status" value="1"/>
</dbReference>
<keyword evidence="4" id="KW-0677">Repeat</keyword>
<dbReference type="STRING" id="47428.A0A284R0C7"/>
<dbReference type="PROSITE" id="PS50157">
    <property type="entry name" value="ZINC_FINGER_C2H2_2"/>
    <property type="match status" value="4"/>
</dbReference>
<comment type="similarity">
    <text evidence="2">Belongs to the krueppel C2H2-type zinc-finger protein family.</text>
</comment>
<protein>
    <recommendedName>
        <fullName evidence="15">F-box domain-containing protein</fullName>
    </recommendedName>
</protein>
<feature type="compositionally biased region" description="Basic residues" evidence="10">
    <location>
        <begin position="529"/>
        <end position="539"/>
    </location>
</feature>
<keyword evidence="8" id="KW-0539">Nucleus</keyword>
<dbReference type="GO" id="GO:0031519">
    <property type="term" value="C:PcG protein complex"/>
    <property type="evidence" value="ECO:0007669"/>
    <property type="project" value="TreeGrafter"/>
</dbReference>
<evidence type="ECO:0000256" key="6">
    <source>
        <dbReference type="ARBA" id="ARBA00022833"/>
    </source>
</evidence>
<feature type="domain" description="C2H2-type" evidence="11">
    <location>
        <begin position="426"/>
        <end position="453"/>
    </location>
</feature>
<dbReference type="InterPro" id="IPR001810">
    <property type="entry name" value="F-box_dom"/>
</dbReference>
<dbReference type="PROSITE" id="PS50181">
    <property type="entry name" value="FBOX"/>
    <property type="match status" value="1"/>
</dbReference>
<dbReference type="PANTHER" id="PTHR14003:SF19">
    <property type="entry name" value="YY2 TRANSCRIPTION FACTOR"/>
    <property type="match status" value="1"/>
</dbReference>
<dbReference type="SUPFAM" id="SSF81383">
    <property type="entry name" value="F-box domain"/>
    <property type="match status" value="1"/>
</dbReference>
<feature type="domain" description="C2H2-type" evidence="11">
    <location>
        <begin position="454"/>
        <end position="483"/>
    </location>
</feature>
<evidence type="ECO:0000256" key="7">
    <source>
        <dbReference type="ARBA" id="ARBA00023125"/>
    </source>
</evidence>
<evidence type="ECO:0000256" key="10">
    <source>
        <dbReference type="SAM" id="MobiDB-lite"/>
    </source>
</evidence>
<keyword evidence="6" id="KW-0862">Zinc</keyword>
<dbReference type="GO" id="GO:0005667">
    <property type="term" value="C:transcription regulator complex"/>
    <property type="evidence" value="ECO:0007669"/>
    <property type="project" value="TreeGrafter"/>
</dbReference>
<evidence type="ECO:0000256" key="1">
    <source>
        <dbReference type="ARBA" id="ARBA00004123"/>
    </source>
</evidence>
<evidence type="ECO:0000313" key="14">
    <source>
        <dbReference type="Proteomes" id="UP000219338"/>
    </source>
</evidence>
<dbReference type="InterPro" id="IPR036047">
    <property type="entry name" value="F-box-like_dom_sf"/>
</dbReference>
<dbReference type="InterPro" id="IPR013087">
    <property type="entry name" value="Znf_C2H2_type"/>
</dbReference>
<evidence type="ECO:0000256" key="4">
    <source>
        <dbReference type="ARBA" id="ARBA00022737"/>
    </source>
</evidence>
<feature type="region of interest" description="Disordered" evidence="10">
    <location>
        <begin position="616"/>
        <end position="650"/>
    </location>
</feature>
<accession>A0A284R0C7</accession>
<dbReference type="GO" id="GO:0000785">
    <property type="term" value="C:chromatin"/>
    <property type="evidence" value="ECO:0007669"/>
    <property type="project" value="TreeGrafter"/>
</dbReference>
<keyword evidence="7" id="KW-0238">DNA-binding</keyword>
<dbReference type="Gene3D" id="3.30.160.60">
    <property type="entry name" value="Classic Zinc Finger"/>
    <property type="match status" value="3"/>
</dbReference>
<evidence type="ECO:0000256" key="5">
    <source>
        <dbReference type="ARBA" id="ARBA00022771"/>
    </source>
</evidence>
<dbReference type="Pfam" id="PF00096">
    <property type="entry name" value="zf-C2H2"/>
    <property type="match status" value="2"/>
</dbReference>
<dbReference type="PANTHER" id="PTHR14003">
    <property type="entry name" value="TRANSCRIPTIONAL REPRESSOR PROTEIN YY"/>
    <property type="match status" value="1"/>
</dbReference>
<evidence type="ECO:0008006" key="15">
    <source>
        <dbReference type="Google" id="ProtNLM"/>
    </source>
</evidence>
<dbReference type="OrthoDB" id="2532648at2759"/>
<sequence>MTVTFESLPVELIAEILGELDLESLIKTSYLSRRLLTITSDSSLNPWRRPILHNLRSATYEDCLRHLSVRQTVPRQNWIEILSLARPSFILFDATLPNLKAADWEECFNRRFLPGWKKWKKDGASWREAFIKYVVLNRNGSANELEVSSRTFNPVAIFNDMKLQSNLAHLETRIRLVVTLADVRILAFGTLNRPRSTLMVNPNAHIFLHPPGIEADENDTNPRMQRTDHPVTDHGVYPLSDEPDNQLTYQVTSHSYTRLTHPLPAVSHFDYPWFTPGGSDKRWLGSGAEEEEGLCWVGGLMVVAQIVGPKSYERSGDWPPLQDLDLVLGPGRQQYASFTWNDLNAIAPWMEERITKKINGPGLALLVSVRYLQIPRQDLIILNRLFTVVMRGTRIYKCHYEDCTSAFSRNGDLNRHTLIHTQDRPHICSTCGRGFSQASGLKTHQNVHTGEKPHLCAYGCGKAFGDPSSCSRHVKEIHETMNPYHCPGSRCNTSIKRRGMFIQHLRKKHQLSREEAEAHADLLEGATHPVHRGRGRRGRRADSISPSSPSSSATSEETTPLIRLPGVSLSEYAPQPTMPSYGPPQTYSDYLTVPAYSITRHNSPLALDPGMVYGLTPSRSSSQTPSLSFSPCPSPAPSTDGYQTPPMPSVGLNHGGELSYPVAIPTDEACYGAYQVLDAQDAPLLFSMWDAAPKQPPQPQDPQEWMNLF</sequence>
<evidence type="ECO:0000256" key="8">
    <source>
        <dbReference type="ARBA" id="ARBA00023242"/>
    </source>
</evidence>
<comment type="subcellular location">
    <subcellularLocation>
        <location evidence="1">Nucleus</location>
    </subcellularLocation>
</comment>
<keyword evidence="14" id="KW-1185">Reference proteome</keyword>
<evidence type="ECO:0000256" key="9">
    <source>
        <dbReference type="PROSITE-ProRule" id="PRU00042"/>
    </source>
</evidence>
<feature type="domain" description="F-box" evidence="12">
    <location>
        <begin position="2"/>
        <end position="50"/>
    </location>
</feature>
<feature type="compositionally biased region" description="Low complexity" evidence="10">
    <location>
        <begin position="543"/>
        <end position="560"/>
    </location>
</feature>
<dbReference type="Proteomes" id="UP000219338">
    <property type="component" value="Unassembled WGS sequence"/>
</dbReference>
<keyword evidence="5 9" id="KW-0863">Zinc-finger</keyword>
<gene>
    <name evidence="13" type="ORF">ARMOST_05468</name>
</gene>
<dbReference type="AlphaFoldDB" id="A0A284R0C7"/>
<evidence type="ECO:0000259" key="12">
    <source>
        <dbReference type="PROSITE" id="PS50181"/>
    </source>
</evidence>
<evidence type="ECO:0000256" key="3">
    <source>
        <dbReference type="ARBA" id="ARBA00022723"/>
    </source>
</evidence>
<feature type="region of interest" description="Disordered" evidence="10">
    <location>
        <begin position="522"/>
        <end position="585"/>
    </location>
</feature>
<evidence type="ECO:0000256" key="2">
    <source>
        <dbReference type="ARBA" id="ARBA00006991"/>
    </source>
</evidence>
<proteinExistence type="inferred from homology"/>
<dbReference type="GO" id="GO:0000978">
    <property type="term" value="F:RNA polymerase II cis-regulatory region sequence-specific DNA binding"/>
    <property type="evidence" value="ECO:0007669"/>
    <property type="project" value="TreeGrafter"/>
</dbReference>
<dbReference type="GO" id="GO:0000981">
    <property type="term" value="F:DNA-binding transcription factor activity, RNA polymerase II-specific"/>
    <property type="evidence" value="ECO:0007669"/>
    <property type="project" value="TreeGrafter"/>
</dbReference>
<feature type="domain" description="C2H2-type" evidence="11">
    <location>
        <begin position="396"/>
        <end position="425"/>
    </location>
</feature>
<evidence type="ECO:0000259" key="11">
    <source>
        <dbReference type="PROSITE" id="PS50157"/>
    </source>
</evidence>
<dbReference type="SMART" id="SM00355">
    <property type="entry name" value="ZnF_C2H2"/>
    <property type="match status" value="4"/>
</dbReference>
<dbReference type="InterPro" id="IPR036236">
    <property type="entry name" value="Znf_C2H2_sf"/>
</dbReference>